<sequence length="115" mass="12677">MCSAPYGRKKRPRSAGSIFPISKGTQAEPERRESTEAAVDDSRMVGRKNTVFAVLSGDVHNGDAQVHVPAGEPRVDFRMDESSDVPILEDRSSSPIDYPQDSWLVGTDIENIERC</sequence>
<organism evidence="2 3">
    <name type="scientific">Xenoophorus captivus</name>
    <dbReference type="NCBI Taxonomy" id="1517983"/>
    <lineage>
        <taxon>Eukaryota</taxon>
        <taxon>Metazoa</taxon>
        <taxon>Chordata</taxon>
        <taxon>Craniata</taxon>
        <taxon>Vertebrata</taxon>
        <taxon>Euteleostomi</taxon>
        <taxon>Actinopterygii</taxon>
        <taxon>Neopterygii</taxon>
        <taxon>Teleostei</taxon>
        <taxon>Neoteleostei</taxon>
        <taxon>Acanthomorphata</taxon>
        <taxon>Ovalentaria</taxon>
        <taxon>Atherinomorphae</taxon>
        <taxon>Cyprinodontiformes</taxon>
        <taxon>Goodeidae</taxon>
        <taxon>Xenoophorus</taxon>
    </lineage>
</organism>
<reference evidence="2 3" key="1">
    <citation type="submission" date="2021-06" db="EMBL/GenBank/DDBJ databases">
        <authorList>
            <person name="Palmer J.M."/>
        </authorList>
    </citation>
    <scope>NUCLEOTIDE SEQUENCE [LARGE SCALE GENOMIC DNA]</scope>
    <source>
        <strain evidence="2 3">XC_2019</strain>
        <tissue evidence="2">Muscle</tissue>
    </source>
</reference>
<feature type="compositionally biased region" description="Basic and acidic residues" evidence="1">
    <location>
        <begin position="28"/>
        <end position="41"/>
    </location>
</feature>
<evidence type="ECO:0000313" key="2">
    <source>
        <dbReference type="EMBL" id="MEQ2212124.1"/>
    </source>
</evidence>
<evidence type="ECO:0000313" key="3">
    <source>
        <dbReference type="Proteomes" id="UP001434883"/>
    </source>
</evidence>
<comment type="caution">
    <text evidence="2">The sequence shown here is derived from an EMBL/GenBank/DDBJ whole genome shotgun (WGS) entry which is preliminary data.</text>
</comment>
<name>A0ABV0RV88_9TELE</name>
<protein>
    <submittedName>
        <fullName evidence="2">Uncharacterized protein</fullName>
    </submittedName>
</protein>
<feature type="region of interest" description="Disordered" evidence="1">
    <location>
        <begin position="1"/>
        <end position="41"/>
    </location>
</feature>
<dbReference type="EMBL" id="JAHRIN010059436">
    <property type="protein sequence ID" value="MEQ2212124.1"/>
    <property type="molecule type" value="Genomic_DNA"/>
</dbReference>
<accession>A0ABV0RV88</accession>
<dbReference type="Proteomes" id="UP001434883">
    <property type="component" value="Unassembled WGS sequence"/>
</dbReference>
<proteinExistence type="predicted"/>
<evidence type="ECO:0000256" key="1">
    <source>
        <dbReference type="SAM" id="MobiDB-lite"/>
    </source>
</evidence>
<gene>
    <name evidence="2" type="ORF">XENOCAPTIV_025610</name>
</gene>
<keyword evidence="3" id="KW-1185">Reference proteome</keyword>